<dbReference type="PANTHER" id="PTHR30146:SF109">
    <property type="entry name" value="HTH-TYPE TRANSCRIPTIONAL REGULATOR GALS"/>
    <property type="match status" value="1"/>
</dbReference>
<sequence>MRSDQVTIKDLARLLNISISTVSRALRNASDINRETKEAVLKLAEELNYEPNFIAQSLVKKQTKMIGVIVPAIHSNYFSQALAGMTDVASEFNYHVMFCQSNETLAQEISSIKKLVASNVEGLLVSVSKESSDICEFEKIRQKGIPIVMYDRILNGFSCSKVIVDEYEGAYNAVKHLIRKGCKRIAHITGPTDLSVSVNRMNGYLGALKDHNLPIDPDLIVIAKAFEENALMAVKKIMSVKPAVDAIFCINDLSAVIVLKYLKSKGIKVPEDVRVVGFNDDPVSGYVEPSLTTVMQPGYEVGKLAMGILIDEIQNKNFPCQTFRLRTKLVIRNSSK</sequence>
<evidence type="ECO:0000313" key="5">
    <source>
        <dbReference type="EMBL" id="SHE28589.1"/>
    </source>
</evidence>
<dbReference type="EMBL" id="FQUU01000001">
    <property type="protein sequence ID" value="SHE28589.1"/>
    <property type="molecule type" value="Genomic_DNA"/>
</dbReference>
<name>A0A1M4S8Q5_9BACT</name>
<dbReference type="SMART" id="SM00354">
    <property type="entry name" value="HTH_LACI"/>
    <property type="match status" value="1"/>
</dbReference>
<evidence type="ECO:0000256" key="1">
    <source>
        <dbReference type="ARBA" id="ARBA00023015"/>
    </source>
</evidence>
<dbReference type="STRING" id="1121884.SAMN02745131_00012"/>
<keyword evidence="6" id="KW-1185">Reference proteome</keyword>
<dbReference type="InterPro" id="IPR028082">
    <property type="entry name" value="Peripla_BP_I"/>
</dbReference>
<dbReference type="GO" id="GO:0003700">
    <property type="term" value="F:DNA-binding transcription factor activity"/>
    <property type="evidence" value="ECO:0007669"/>
    <property type="project" value="TreeGrafter"/>
</dbReference>
<keyword evidence="1" id="KW-0805">Transcription regulation</keyword>
<dbReference type="OrthoDB" id="667031at2"/>
<organism evidence="5 6">
    <name type="scientific">Flavisolibacter ginsengisoli DSM 18119</name>
    <dbReference type="NCBI Taxonomy" id="1121884"/>
    <lineage>
        <taxon>Bacteria</taxon>
        <taxon>Pseudomonadati</taxon>
        <taxon>Bacteroidota</taxon>
        <taxon>Chitinophagia</taxon>
        <taxon>Chitinophagales</taxon>
        <taxon>Chitinophagaceae</taxon>
        <taxon>Flavisolibacter</taxon>
    </lineage>
</organism>
<dbReference type="GO" id="GO:0000976">
    <property type="term" value="F:transcription cis-regulatory region binding"/>
    <property type="evidence" value="ECO:0007669"/>
    <property type="project" value="TreeGrafter"/>
</dbReference>
<dbReference type="Pfam" id="PF13377">
    <property type="entry name" value="Peripla_BP_3"/>
    <property type="match status" value="1"/>
</dbReference>
<evidence type="ECO:0000259" key="4">
    <source>
        <dbReference type="PROSITE" id="PS50932"/>
    </source>
</evidence>
<accession>A0A1M4S8Q5</accession>
<dbReference type="Gene3D" id="1.10.260.40">
    <property type="entry name" value="lambda repressor-like DNA-binding domains"/>
    <property type="match status" value="1"/>
</dbReference>
<feature type="domain" description="HTH lacI-type" evidence="4">
    <location>
        <begin position="6"/>
        <end position="60"/>
    </location>
</feature>
<dbReference type="SUPFAM" id="SSF53822">
    <property type="entry name" value="Periplasmic binding protein-like I"/>
    <property type="match status" value="1"/>
</dbReference>
<keyword evidence="2" id="KW-0238">DNA-binding</keyword>
<dbReference type="CDD" id="cd01392">
    <property type="entry name" value="HTH_LacI"/>
    <property type="match status" value="1"/>
</dbReference>
<protein>
    <submittedName>
        <fullName evidence="5">Transcriptional regulator, LacI family</fullName>
    </submittedName>
</protein>
<dbReference type="SUPFAM" id="SSF47413">
    <property type="entry name" value="lambda repressor-like DNA-binding domains"/>
    <property type="match status" value="1"/>
</dbReference>
<dbReference type="PROSITE" id="PS50932">
    <property type="entry name" value="HTH_LACI_2"/>
    <property type="match status" value="1"/>
</dbReference>
<evidence type="ECO:0000256" key="3">
    <source>
        <dbReference type="ARBA" id="ARBA00023163"/>
    </source>
</evidence>
<dbReference type="AlphaFoldDB" id="A0A1M4S8Q5"/>
<dbReference type="Pfam" id="PF00356">
    <property type="entry name" value="LacI"/>
    <property type="match status" value="1"/>
</dbReference>
<dbReference type="InterPro" id="IPR010982">
    <property type="entry name" value="Lambda_DNA-bd_dom_sf"/>
</dbReference>
<dbReference type="CDD" id="cd06267">
    <property type="entry name" value="PBP1_LacI_sugar_binding-like"/>
    <property type="match status" value="1"/>
</dbReference>
<dbReference type="RefSeq" id="WP_072833205.1">
    <property type="nucleotide sequence ID" value="NZ_FQUU01000001.1"/>
</dbReference>
<proteinExistence type="predicted"/>
<keyword evidence="3" id="KW-0804">Transcription</keyword>
<gene>
    <name evidence="5" type="ORF">SAMN02745131_00012</name>
</gene>
<evidence type="ECO:0000313" key="6">
    <source>
        <dbReference type="Proteomes" id="UP000184048"/>
    </source>
</evidence>
<reference evidence="5 6" key="1">
    <citation type="submission" date="2016-11" db="EMBL/GenBank/DDBJ databases">
        <authorList>
            <person name="Jaros S."/>
            <person name="Januszkiewicz K."/>
            <person name="Wedrychowicz H."/>
        </authorList>
    </citation>
    <scope>NUCLEOTIDE SEQUENCE [LARGE SCALE GENOMIC DNA]</scope>
    <source>
        <strain evidence="5 6">DSM 18119</strain>
    </source>
</reference>
<evidence type="ECO:0000256" key="2">
    <source>
        <dbReference type="ARBA" id="ARBA00023125"/>
    </source>
</evidence>
<dbReference type="Gene3D" id="3.40.50.2300">
    <property type="match status" value="2"/>
</dbReference>
<dbReference type="InterPro" id="IPR046335">
    <property type="entry name" value="LacI/GalR-like_sensor"/>
</dbReference>
<dbReference type="PANTHER" id="PTHR30146">
    <property type="entry name" value="LACI-RELATED TRANSCRIPTIONAL REPRESSOR"/>
    <property type="match status" value="1"/>
</dbReference>
<dbReference type="Proteomes" id="UP000184048">
    <property type="component" value="Unassembled WGS sequence"/>
</dbReference>
<dbReference type="InterPro" id="IPR000843">
    <property type="entry name" value="HTH_LacI"/>
</dbReference>